<protein>
    <recommendedName>
        <fullName evidence="1">chitinase</fullName>
        <ecNumber evidence="1">3.2.1.14</ecNumber>
    </recommendedName>
</protein>
<feature type="domain" description="GH18" evidence="3">
    <location>
        <begin position="16"/>
        <end position="391"/>
    </location>
</feature>
<dbReference type="Pfam" id="PF00704">
    <property type="entry name" value="Glyco_hydro_18"/>
    <property type="match status" value="1"/>
</dbReference>
<dbReference type="PROSITE" id="PS51910">
    <property type="entry name" value="GH18_2"/>
    <property type="match status" value="1"/>
</dbReference>
<dbReference type="InterPro" id="IPR017853">
    <property type="entry name" value="GH"/>
</dbReference>
<keyword evidence="5" id="KW-1185">Reference proteome</keyword>
<comment type="caution">
    <text evidence="4">The sequence shown here is derived from an EMBL/GenBank/DDBJ whole genome shotgun (WGS) entry which is preliminary data.</text>
</comment>
<proteinExistence type="predicted"/>
<dbReference type="InterPro" id="IPR011583">
    <property type="entry name" value="Chitinase_II/V-like_cat"/>
</dbReference>
<evidence type="ECO:0000256" key="2">
    <source>
        <dbReference type="SAM" id="SignalP"/>
    </source>
</evidence>
<dbReference type="PANTHER" id="PTHR11177">
    <property type="entry name" value="CHITINASE"/>
    <property type="match status" value="1"/>
</dbReference>
<reference evidence="4" key="1">
    <citation type="submission" date="2021-07" db="EMBL/GenBank/DDBJ databases">
        <authorList>
            <person name="Durling M."/>
        </authorList>
    </citation>
    <scope>NUCLEOTIDE SEQUENCE</scope>
</reference>
<evidence type="ECO:0000313" key="4">
    <source>
        <dbReference type="EMBL" id="CAG8984038.1"/>
    </source>
</evidence>
<dbReference type="SMART" id="SM00636">
    <property type="entry name" value="Glyco_18"/>
    <property type="match status" value="1"/>
</dbReference>
<dbReference type="EC" id="3.2.1.14" evidence="1"/>
<dbReference type="Gene3D" id="3.20.20.80">
    <property type="entry name" value="Glycosidases"/>
    <property type="match status" value="1"/>
</dbReference>
<evidence type="ECO:0000259" key="3">
    <source>
        <dbReference type="PROSITE" id="PS51910"/>
    </source>
</evidence>
<dbReference type="InterPro" id="IPR050314">
    <property type="entry name" value="Glycosyl_Hydrlase_18"/>
</dbReference>
<dbReference type="GO" id="GO:0005576">
    <property type="term" value="C:extracellular region"/>
    <property type="evidence" value="ECO:0007669"/>
    <property type="project" value="TreeGrafter"/>
</dbReference>
<dbReference type="PANTHER" id="PTHR11177:SF378">
    <property type="entry name" value="CHITINASE"/>
    <property type="match status" value="1"/>
</dbReference>
<evidence type="ECO:0000313" key="5">
    <source>
        <dbReference type="Proteomes" id="UP000701801"/>
    </source>
</evidence>
<dbReference type="OrthoDB" id="73875at2759"/>
<accession>A0A9N9LZS3</accession>
<dbReference type="AlphaFoldDB" id="A0A9N9LZS3"/>
<dbReference type="Proteomes" id="UP000701801">
    <property type="component" value="Unassembled WGS sequence"/>
</dbReference>
<dbReference type="GO" id="GO:0006032">
    <property type="term" value="P:chitin catabolic process"/>
    <property type="evidence" value="ECO:0007669"/>
    <property type="project" value="TreeGrafter"/>
</dbReference>
<dbReference type="GO" id="GO:0008061">
    <property type="term" value="F:chitin binding"/>
    <property type="evidence" value="ECO:0007669"/>
    <property type="project" value="InterPro"/>
</dbReference>
<sequence>MKIIKFILALPAMIEGRMLMYLTGQHQNTPSHPQLVSDISHVALAFMRSSVFNRPTNSEALAGVDEWPLFTTVSETRKKFEEGTKILVAIGGWGDTDGFEEAASTDETRELWASNVARMVENTGADGVDIDWEYPGGNGEHYLQPNQTNPTKAWQITAYPLLLAAIRQRLPPPKLITAAVPGLPRDMLAFTKSTIPLILPSLDFLNIMTYDLMNRRDNATKHHAGIEASLTSLEAYSSFGIPPEKMNGGFAFYVKGFRTETTEIGRAKCKRAWKENSGIGCPTGLMEDPATGGDLGKTTAFSWHDTIPSEFQVSFGRAKEGRKWDEVGGGTGFWDEVEDMWWTWEDEKAIEDKVKKVVGGRKIGGVFAWGLGEDGDEYSHLQALSRSYWDLPNARKESRDEL</sequence>
<dbReference type="GO" id="GO:0005975">
    <property type="term" value="P:carbohydrate metabolic process"/>
    <property type="evidence" value="ECO:0007669"/>
    <property type="project" value="InterPro"/>
</dbReference>
<dbReference type="GO" id="GO:0008843">
    <property type="term" value="F:endochitinase activity"/>
    <property type="evidence" value="ECO:0007669"/>
    <property type="project" value="UniProtKB-EC"/>
</dbReference>
<evidence type="ECO:0000256" key="1">
    <source>
        <dbReference type="ARBA" id="ARBA00012729"/>
    </source>
</evidence>
<gene>
    <name evidence="4" type="ORF">HYALB_00002979</name>
</gene>
<dbReference type="EMBL" id="CAJVRM010000749">
    <property type="protein sequence ID" value="CAG8984038.1"/>
    <property type="molecule type" value="Genomic_DNA"/>
</dbReference>
<organism evidence="4 5">
    <name type="scientific">Hymenoscyphus albidus</name>
    <dbReference type="NCBI Taxonomy" id="595503"/>
    <lineage>
        <taxon>Eukaryota</taxon>
        <taxon>Fungi</taxon>
        <taxon>Dikarya</taxon>
        <taxon>Ascomycota</taxon>
        <taxon>Pezizomycotina</taxon>
        <taxon>Leotiomycetes</taxon>
        <taxon>Helotiales</taxon>
        <taxon>Helotiaceae</taxon>
        <taxon>Hymenoscyphus</taxon>
    </lineage>
</organism>
<keyword evidence="2" id="KW-0732">Signal</keyword>
<feature type="chain" id="PRO_5040514541" description="chitinase" evidence="2">
    <location>
        <begin position="17"/>
        <end position="402"/>
    </location>
</feature>
<feature type="signal peptide" evidence="2">
    <location>
        <begin position="1"/>
        <end position="16"/>
    </location>
</feature>
<name>A0A9N9LZS3_9HELO</name>
<dbReference type="SUPFAM" id="SSF51445">
    <property type="entry name" value="(Trans)glycosidases"/>
    <property type="match status" value="1"/>
</dbReference>
<dbReference type="InterPro" id="IPR001223">
    <property type="entry name" value="Glyco_hydro18_cat"/>
</dbReference>